<feature type="transmembrane region" description="Helical" evidence="7">
    <location>
        <begin position="342"/>
        <end position="363"/>
    </location>
</feature>
<dbReference type="InterPro" id="IPR001958">
    <property type="entry name" value="Tet-R_TetA/multi-R_MdtG-like"/>
</dbReference>
<evidence type="ECO:0000256" key="1">
    <source>
        <dbReference type="ARBA" id="ARBA00004651"/>
    </source>
</evidence>
<dbReference type="PANTHER" id="PTHR23517">
    <property type="entry name" value="RESISTANCE PROTEIN MDTM, PUTATIVE-RELATED-RELATED"/>
    <property type="match status" value="1"/>
</dbReference>
<dbReference type="InterPro" id="IPR050171">
    <property type="entry name" value="MFS_Transporters"/>
</dbReference>
<feature type="transmembrane region" description="Helical" evidence="7">
    <location>
        <begin position="369"/>
        <end position="388"/>
    </location>
</feature>
<keyword evidence="2" id="KW-0813">Transport</keyword>
<evidence type="ECO:0000256" key="3">
    <source>
        <dbReference type="ARBA" id="ARBA00022475"/>
    </source>
</evidence>
<feature type="transmembrane region" description="Helical" evidence="7">
    <location>
        <begin position="215"/>
        <end position="234"/>
    </location>
</feature>
<proteinExistence type="predicted"/>
<feature type="transmembrane region" description="Helical" evidence="7">
    <location>
        <begin position="307"/>
        <end position="330"/>
    </location>
</feature>
<dbReference type="PROSITE" id="PS50850">
    <property type="entry name" value="MFS"/>
    <property type="match status" value="1"/>
</dbReference>
<evidence type="ECO:0000313" key="15">
    <source>
        <dbReference type="EMBL" id="CAB5018802.1"/>
    </source>
</evidence>
<keyword evidence="5 7" id="KW-1133">Transmembrane helix</keyword>
<accession>A0A6J7F9N4</accession>
<organism evidence="13">
    <name type="scientific">freshwater metagenome</name>
    <dbReference type="NCBI Taxonomy" id="449393"/>
    <lineage>
        <taxon>unclassified sequences</taxon>
        <taxon>metagenomes</taxon>
        <taxon>ecological metagenomes</taxon>
    </lineage>
</organism>
<dbReference type="EMBL" id="CAFAAZ010000003">
    <property type="protein sequence ID" value="CAB4816472.1"/>
    <property type="molecule type" value="Genomic_DNA"/>
</dbReference>
<feature type="transmembrane region" description="Helical" evidence="7">
    <location>
        <begin position="254"/>
        <end position="272"/>
    </location>
</feature>
<reference evidence="13" key="1">
    <citation type="submission" date="2020-05" db="EMBL/GenBank/DDBJ databases">
        <authorList>
            <person name="Chiriac C."/>
            <person name="Salcher M."/>
            <person name="Ghai R."/>
            <person name="Kavagutti S V."/>
        </authorList>
    </citation>
    <scope>NUCLEOTIDE SEQUENCE</scope>
</reference>
<evidence type="ECO:0000259" key="8">
    <source>
        <dbReference type="PROSITE" id="PS50850"/>
    </source>
</evidence>
<name>A0A6J7F9N4_9ZZZZ</name>
<keyword evidence="3" id="KW-1003">Cell membrane</keyword>
<feature type="transmembrane region" description="Helical" evidence="7">
    <location>
        <begin position="48"/>
        <end position="68"/>
    </location>
</feature>
<protein>
    <submittedName>
        <fullName evidence="13">Unannotated protein</fullName>
    </submittedName>
</protein>
<feature type="transmembrane region" description="Helical" evidence="7">
    <location>
        <begin position="284"/>
        <end position="301"/>
    </location>
</feature>
<dbReference type="EMBL" id="CAEZXD010000003">
    <property type="protein sequence ID" value="CAB4668550.1"/>
    <property type="molecule type" value="Genomic_DNA"/>
</dbReference>
<dbReference type="AlphaFoldDB" id="A0A6J7F9N4"/>
<dbReference type="InterPro" id="IPR036259">
    <property type="entry name" value="MFS_trans_sf"/>
</dbReference>
<evidence type="ECO:0000313" key="10">
    <source>
        <dbReference type="EMBL" id="CAB4704612.1"/>
    </source>
</evidence>
<dbReference type="EMBL" id="CAFBMA010000002">
    <property type="protein sequence ID" value="CAB4890155.1"/>
    <property type="molecule type" value="Genomic_DNA"/>
</dbReference>
<evidence type="ECO:0000313" key="12">
    <source>
        <dbReference type="EMBL" id="CAB4837119.1"/>
    </source>
</evidence>
<dbReference type="EMBL" id="CAFAHD010000006">
    <property type="protein sequence ID" value="CAB4837119.1"/>
    <property type="molecule type" value="Genomic_DNA"/>
</dbReference>
<dbReference type="InterPro" id="IPR020846">
    <property type="entry name" value="MFS_dom"/>
</dbReference>
<feature type="transmembrane region" description="Helical" evidence="7">
    <location>
        <begin position="110"/>
        <end position="130"/>
    </location>
</feature>
<dbReference type="SUPFAM" id="SSF103473">
    <property type="entry name" value="MFS general substrate transporter"/>
    <property type="match status" value="1"/>
</dbReference>
<feature type="transmembrane region" description="Helical" evidence="7">
    <location>
        <begin position="15"/>
        <end position="36"/>
    </location>
</feature>
<dbReference type="Pfam" id="PF07690">
    <property type="entry name" value="MFS_1"/>
    <property type="match status" value="1"/>
</dbReference>
<keyword evidence="6 7" id="KW-0472">Membrane</keyword>
<evidence type="ECO:0000313" key="13">
    <source>
        <dbReference type="EMBL" id="CAB4890155.1"/>
    </source>
</evidence>
<feature type="transmembrane region" description="Helical" evidence="7">
    <location>
        <begin position="142"/>
        <end position="163"/>
    </location>
</feature>
<dbReference type="EMBL" id="CAEZYD010000003">
    <property type="protein sequence ID" value="CAB4704612.1"/>
    <property type="molecule type" value="Genomic_DNA"/>
</dbReference>
<sequence>MVNNKSSKALLPREVYVLSVVAFFVALGYGMIIPAIPLFAKTFEVNNAQIGAIISAFALARFGMGLPAGKLIDLFGERRVQTTGLLIVAISTFASGLADSYWQLLTYRALGGIGSVMFSVSASSLLMRSVDDSIRGRAQSTFNGGFLIGGIAGPAVGGILSVVSLRVPFFAYAFTLVCAAFVTSFFLAENRLGKSITNKQDPADRILLRDALKSYPYLAAMAISFLSNWVLFGLRNSILPLFATENLGASNTTLGLGFTIAAVVQGAALVYVGKLSDFRGRKFALMLGSFTLLSGVATIIISSHWWYYFLAMVFFGIGGAFEGTAASAVVGDLFGGKGGRVIALFQMAGDFGNIISPVLLGWLVDAHSYRPAFIATAAVFSLTLLLSAKMPETRKLKDIN</sequence>
<dbReference type="PANTHER" id="PTHR23517:SF3">
    <property type="entry name" value="INTEGRAL MEMBRANE TRANSPORT PROTEIN"/>
    <property type="match status" value="1"/>
</dbReference>
<feature type="domain" description="Major facilitator superfamily (MFS) profile" evidence="8">
    <location>
        <begin position="14"/>
        <end position="395"/>
    </location>
</feature>
<evidence type="ECO:0000256" key="5">
    <source>
        <dbReference type="ARBA" id="ARBA00022989"/>
    </source>
</evidence>
<evidence type="ECO:0000256" key="7">
    <source>
        <dbReference type="SAM" id="Phobius"/>
    </source>
</evidence>
<evidence type="ECO:0000313" key="9">
    <source>
        <dbReference type="EMBL" id="CAB4668550.1"/>
    </source>
</evidence>
<dbReference type="CDD" id="cd17325">
    <property type="entry name" value="MFS_MdtG_SLC18_like"/>
    <property type="match status" value="1"/>
</dbReference>
<evidence type="ECO:0000313" key="11">
    <source>
        <dbReference type="EMBL" id="CAB4816472.1"/>
    </source>
</evidence>
<dbReference type="GO" id="GO:0005886">
    <property type="term" value="C:plasma membrane"/>
    <property type="evidence" value="ECO:0007669"/>
    <property type="project" value="UniProtKB-SubCell"/>
</dbReference>
<evidence type="ECO:0000313" key="14">
    <source>
        <dbReference type="EMBL" id="CAB4960667.1"/>
    </source>
</evidence>
<feature type="transmembrane region" description="Helical" evidence="7">
    <location>
        <begin position="169"/>
        <end position="188"/>
    </location>
</feature>
<dbReference type="EMBL" id="CAFBNU010000002">
    <property type="protein sequence ID" value="CAB4960667.1"/>
    <property type="molecule type" value="Genomic_DNA"/>
</dbReference>
<keyword evidence="4 7" id="KW-0812">Transmembrane</keyword>
<dbReference type="InterPro" id="IPR011701">
    <property type="entry name" value="MFS"/>
</dbReference>
<dbReference type="GO" id="GO:0022857">
    <property type="term" value="F:transmembrane transporter activity"/>
    <property type="evidence" value="ECO:0007669"/>
    <property type="project" value="InterPro"/>
</dbReference>
<dbReference type="Gene3D" id="1.20.1250.20">
    <property type="entry name" value="MFS general substrate transporter like domains"/>
    <property type="match status" value="2"/>
</dbReference>
<evidence type="ECO:0000256" key="6">
    <source>
        <dbReference type="ARBA" id="ARBA00023136"/>
    </source>
</evidence>
<dbReference type="EMBL" id="CAFBPT010000001">
    <property type="protein sequence ID" value="CAB5018802.1"/>
    <property type="molecule type" value="Genomic_DNA"/>
</dbReference>
<gene>
    <name evidence="9" type="ORF">UFOPK2343_00221</name>
    <name evidence="10" type="ORF">UFOPK2652_00401</name>
    <name evidence="11" type="ORF">UFOPK3128_00465</name>
    <name evidence="12" type="ORF">UFOPK3227_00127</name>
    <name evidence="13" type="ORF">UFOPK3511_00318</name>
    <name evidence="14" type="ORF">UFOPK3880_00268</name>
    <name evidence="15" type="ORF">UFOPK4146_00119</name>
</gene>
<comment type="subcellular location">
    <subcellularLocation>
        <location evidence="1">Cell membrane</location>
        <topology evidence="1">Multi-pass membrane protein</topology>
    </subcellularLocation>
</comment>
<evidence type="ECO:0000256" key="2">
    <source>
        <dbReference type="ARBA" id="ARBA00022448"/>
    </source>
</evidence>
<dbReference type="PRINTS" id="PR01035">
    <property type="entry name" value="TCRTETA"/>
</dbReference>
<evidence type="ECO:0000256" key="4">
    <source>
        <dbReference type="ARBA" id="ARBA00022692"/>
    </source>
</evidence>
<feature type="transmembrane region" description="Helical" evidence="7">
    <location>
        <begin position="80"/>
        <end position="98"/>
    </location>
</feature>